<dbReference type="PRINTS" id="PR00834">
    <property type="entry name" value="PROTEASES2C"/>
</dbReference>
<comment type="caution">
    <text evidence="4">The sequence shown here is derived from an EMBL/GenBank/DDBJ whole genome shotgun (WGS) entry which is preliminary data.</text>
</comment>
<reference evidence="4" key="1">
    <citation type="journal article" date="2020" name="mSystems">
        <title>Genome- and Community-Level Interaction Insights into Carbon Utilization and Element Cycling Functions of Hydrothermarchaeota in Hydrothermal Sediment.</title>
        <authorList>
            <person name="Zhou Z."/>
            <person name="Liu Y."/>
            <person name="Xu W."/>
            <person name="Pan J."/>
            <person name="Luo Z.H."/>
            <person name="Li M."/>
        </authorList>
    </citation>
    <scope>NUCLEOTIDE SEQUENCE [LARGE SCALE GENOMIC DNA]</scope>
    <source>
        <strain evidence="4">HyVt-533</strain>
    </source>
</reference>
<dbReference type="SMART" id="SM00228">
    <property type="entry name" value="PDZ"/>
    <property type="match status" value="1"/>
</dbReference>
<proteinExistence type="predicted"/>
<dbReference type="PANTHER" id="PTHR43343">
    <property type="entry name" value="PEPTIDASE S12"/>
    <property type="match status" value="1"/>
</dbReference>
<gene>
    <name evidence="4" type="ORF">ENJ96_06595</name>
</gene>
<dbReference type="PROSITE" id="PS50106">
    <property type="entry name" value="PDZ"/>
    <property type="match status" value="1"/>
</dbReference>
<evidence type="ECO:0000256" key="1">
    <source>
        <dbReference type="ARBA" id="ARBA00022670"/>
    </source>
</evidence>
<accession>A0A7V5P0T3</accession>
<dbReference type="Proteomes" id="UP000886101">
    <property type="component" value="Unassembled WGS sequence"/>
</dbReference>
<dbReference type="SUPFAM" id="SSF50156">
    <property type="entry name" value="PDZ domain-like"/>
    <property type="match status" value="1"/>
</dbReference>
<keyword evidence="2" id="KW-0378">Hydrolase</keyword>
<evidence type="ECO:0000256" key="2">
    <source>
        <dbReference type="ARBA" id="ARBA00022801"/>
    </source>
</evidence>
<organism evidence="4">
    <name type="scientific">Thermodesulfatator atlanticus</name>
    <dbReference type="NCBI Taxonomy" id="501497"/>
    <lineage>
        <taxon>Bacteria</taxon>
        <taxon>Pseudomonadati</taxon>
        <taxon>Thermodesulfobacteriota</taxon>
        <taxon>Thermodesulfobacteria</taxon>
        <taxon>Thermodesulfobacteriales</taxon>
        <taxon>Thermodesulfatatoraceae</taxon>
        <taxon>Thermodesulfatator</taxon>
    </lineage>
</organism>
<dbReference type="Gene3D" id="2.40.10.120">
    <property type="match status" value="1"/>
</dbReference>
<dbReference type="CDD" id="cd06779">
    <property type="entry name" value="cpPDZ_Deg_HtrA-like"/>
    <property type="match status" value="1"/>
</dbReference>
<dbReference type="GO" id="GO:0004252">
    <property type="term" value="F:serine-type endopeptidase activity"/>
    <property type="evidence" value="ECO:0007669"/>
    <property type="project" value="InterPro"/>
</dbReference>
<dbReference type="InterPro" id="IPR001940">
    <property type="entry name" value="Peptidase_S1C"/>
</dbReference>
<dbReference type="EMBL" id="DROK01000190">
    <property type="protein sequence ID" value="HHI97504.1"/>
    <property type="molecule type" value="Genomic_DNA"/>
</dbReference>
<dbReference type="InterPro" id="IPR009003">
    <property type="entry name" value="Peptidase_S1_PA"/>
</dbReference>
<dbReference type="Gene3D" id="2.30.42.10">
    <property type="match status" value="1"/>
</dbReference>
<dbReference type="InterPro" id="IPR001478">
    <property type="entry name" value="PDZ"/>
</dbReference>
<feature type="non-terminal residue" evidence="4">
    <location>
        <position position="1"/>
    </location>
</feature>
<name>A0A7V5P0T3_9BACT</name>
<feature type="domain" description="PDZ" evidence="3">
    <location>
        <begin position="189"/>
        <end position="280"/>
    </location>
</feature>
<keyword evidence="1" id="KW-0645">Protease</keyword>
<evidence type="ECO:0000313" key="4">
    <source>
        <dbReference type="EMBL" id="HHI97504.1"/>
    </source>
</evidence>
<dbReference type="InterPro" id="IPR036034">
    <property type="entry name" value="PDZ_sf"/>
</dbReference>
<dbReference type="Pfam" id="PF13365">
    <property type="entry name" value="Trypsin_2"/>
    <property type="match status" value="1"/>
</dbReference>
<dbReference type="InterPro" id="IPR051201">
    <property type="entry name" value="Chloro_Bact_Ser_Proteases"/>
</dbReference>
<dbReference type="GO" id="GO:0006508">
    <property type="term" value="P:proteolysis"/>
    <property type="evidence" value="ECO:0007669"/>
    <property type="project" value="UniProtKB-KW"/>
</dbReference>
<dbReference type="Pfam" id="PF13180">
    <property type="entry name" value="PDZ_2"/>
    <property type="match status" value="1"/>
</dbReference>
<evidence type="ECO:0000259" key="3">
    <source>
        <dbReference type="PROSITE" id="PS50106"/>
    </source>
</evidence>
<protein>
    <submittedName>
        <fullName evidence="4">PDZ domain-containing protein</fullName>
    </submittedName>
</protein>
<dbReference type="AlphaFoldDB" id="A0A7V5P0T3"/>
<sequence>DFLSSFEVPRGVGSGLIVSAKKGIILAPSYLVQGAQWIDVILPDGGQLGAKILALDQLTGLALLKTKPFGKQEVSIRKDLPKAGERVWLVGRPRFRVVLRSTYVCESPVRIISRGITLGSFFAVEGDLKGLGSAPLFDAKGRALGFALALPNLAEGTTVKVVPGYLMALVVQKALEEEKIIWPWLGLEGVALTPAVVKALGLPVSRGLLVTRVYPGSPAAVVGIRGARKTSSLGNLLWPSGGDVLVSFNGVPVSSQADLEKLLFVTAPGKIVELKIWRGKRLQPVKVYLGRRSFVQP</sequence>
<dbReference type="PANTHER" id="PTHR43343:SF3">
    <property type="entry name" value="PROTEASE DO-LIKE 8, CHLOROPLASTIC"/>
    <property type="match status" value="1"/>
</dbReference>
<dbReference type="SUPFAM" id="SSF50494">
    <property type="entry name" value="Trypsin-like serine proteases"/>
    <property type="match status" value="1"/>
</dbReference>